<comment type="caution">
    <text evidence="1">The sequence shown here is derived from an EMBL/GenBank/DDBJ whole genome shotgun (WGS) entry which is preliminary data.</text>
</comment>
<sequence length="206" mass="22032">MPAALLGAAIAGAAVAEGEGLRSQGGESLVLLARVPVRLMLATRIRPPMQDAAPRTLEGALVGYRQPDGAVTIYLFRESPEALPSGPDSPAAQAHLQDATATMLAVLNRREGGAAAAEVTRLPDYRHAPRGGPAFRCVRTRRVIAAPPQSAPGEWERSDHLCVTGLRGRFLKLRATFQHPTQQREVLRRYFTSMAGQVAAILDGPE</sequence>
<proteinExistence type="predicted"/>
<reference evidence="2" key="1">
    <citation type="journal article" date="2021" name="Syst. Appl. Microbiol.">
        <title>Roseomonas hellenica sp. nov., isolated from roots of wild-growing Alkanna tinctoria.</title>
        <authorList>
            <person name="Rat A."/>
            <person name="Naranjo H.D."/>
            <person name="Lebbe L."/>
            <person name="Cnockaert M."/>
            <person name="Krigas N."/>
            <person name="Grigoriadou K."/>
            <person name="Maloupa E."/>
            <person name="Willems A."/>
        </authorList>
    </citation>
    <scope>NUCLEOTIDE SEQUENCE [LARGE SCALE GENOMIC DNA]</scope>
    <source>
        <strain evidence="2">LMG 31523</strain>
    </source>
</reference>
<dbReference type="Proteomes" id="UP001196870">
    <property type="component" value="Unassembled WGS sequence"/>
</dbReference>
<dbReference type="EMBL" id="JAAGBB010000030">
    <property type="protein sequence ID" value="MBR0667126.1"/>
    <property type="molecule type" value="Genomic_DNA"/>
</dbReference>
<evidence type="ECO:0000313" key="2">
    <source>
        <dbReference type="Proteomes" id="UP001196870"/>
    </source>
</evidence>
<dbReference type="RefSeq" id="WP_211854905.1">
    <property type="nucleotide sequence ID" value="NZ_JAAGBB010000030.1"/>
</dbReference>
<gene>
    <name evidence="1" type="ORF">GXW71_22390</name>
</gene>
<keyword evidence="2" id="KW-1185">Reference proteome</keyword>
<evidence type="ECO:0008006" key="3">
    <source>
        <dbReference type="Google" id="ProtNLM"/>
    </source>
</evidence>
<evidence type="ECO:0000313" key="1">
    <source>
        <dbReference type="EMBL" id="MBR0667126.1"/>
    </source>
</evidence>
<accession>A0ABS5F3M9</accession>
<organism evidence="1 2">
    <name type="scientific">Plastoroseomonas hellenica</name>
    <dbReference type="NCBI Taxonomy" id="2687306"/>
    <lineage>
        <taxon>Bacteria</taxon>
        <taxon>Pseudomonadati</taxon>
        <taxon>Pseudomonadota</taxon>
        <taxon>Alphaproteobacteria</taxon>
        <taxon>Acetobacterales</taxon>
        <taxon>Acetobacteraceae</taxon>
        <taxon>Plastoroseomonas</taxon>
    </lineage>
</organism>
<name>A0ABS5F3M9_9PROT</name>
<protein>
    <recommendedName>
        <fullName evidence="3">Methanolan biosynthesis EpsI domain-containing protein</fullName>
    </recommendedName>
</protein>